<evidence type="ECO:0000256" key="2">
    <source>
        <dbReference type="SAM" id="Phobius"/>
    </source>
</evidence>
<dbReference type="EMBL" id="LGEM01000010">
    <property type="protein sequence ID" value="KUP98392.1"/>
    <property type="molecule type" value="Genomic_DNA"/>
</dbReference>
<keyword evidence="2" id="KW-0812">Transmembrane</keyword>
<feature type="region of interest" description="Disordered" evidence="1">
    <location>
        <begin position="576"/>
        <end position="595"/>
    </location>
</feature>
<feature type="transmembrane region" description="Helical" evidence="2">
    <location>
        <begin position="21"/>
        <end position="43"/>
    </location>
</feature>
<name>A0A147KM55_THECS</name>
<keyword evidence="4" id="KW-1185">Reference proteome</keyword>
<feature type="region of interest" description="Disordered" evidence="1">
    <location>
        <begin position="530"/>
        <end position="567"/>
    </location>
</feature>
<organism evidence="3 4">
    <name type="scientific">Thermobifida cellulosilytica TB100</name>
    <dbReference type="NCBI Taxonomy" id="665004"/>
    <lineage>
        <taxon>Bacteria</taxon>
        <taxon>Bacillati</taxon>
        <taxon>Actinomycetota</taxon>
        <taxon>Actinomycetes</taxon>
        <taxon>Streptosporangiales</taxon>
        <taxon>Nocardiopsidaceae</taxon>
        <taxon>Thermobifida</taxon>
    </lineage>
</organism>
<feature type="transmembrane region" description="Helical" evidence="2">
    <location>
        <begin position="49"/>
        <end position="69"/>
    </location>
</feature>
<feature type="transmembrane region" description="Helical" evidence="2">
    <location>
        <begin position="76"/>
        <end position="100"/>
    </location>
</feature>
<keyword evidence="2" id="KW-0472">Membrane</keyword>
<protein>
    <recommendedName>
        <fullName evidence="5">FtsK domain-containing protein</fullName>
    </recommendedName>
</protein>
<dbReference type="RefSeq" id="WP_068758744.1">
    <property type="nucleotide sequence ID" value="NZ_KQ950191.1"/>
</dbReference>
<dbReference type="Gene3D" id="3.40.50.300">
    <property type="entry name" value="P-loop containing nucleotide triphosphate hydrolases"/>
    <property type="match status" value="1"/>
</dbReference>
<proteinExistence type="predicted"/>
<sequence>MEKELIAWPDEVKRRSPGIGAYLRPWATTVGLIPAGWAAHLAWGDAGLTTGLAATGITAAGACVTWLSWRLCRARTWYAALVAPATAGGITAWMATATIAGVGRPWVDLLVVGGAALSGLINIHTWQRNQSGGRSGNTVWDRPMPTWREVCQLLGLRDVRMRVVARTDTQIRAEVTVPPGSTVDSLQGRRDELASAYDVAPGAVRVIPDPSRARRATLIITTQDVMGQLIPWPGLDPDEVGTSIADAPLTLGVYEDGTPFTDEVDNRHTLVVGMSGAGKSVYGKIKMVSVAARCDTFVMCVDLSKSSQTIGPIRRAIGWAATTRAEAHAMLAALERAVTARANYLGERGLPGWTRDCGLTLLHVQLEEAADLADLDRLVKLLRTARSTGIHFEISLQRATWSNIDTDTRAQLGDGVCFGVRDEADARFALPDYVTEAGAAPHHWRKSRPGAAYAAVESAPPERHALAVKMYGPPSTQTAEENVVLSAAAESLPDQDAKLDEVTREAFGQAYADYHLRRAGTEPQQDALVAADEHQDQEHTVTTAADHDGEPAVTYQTPDPDPDIPTPSLDDPIEMPPGGQDFAFGPAPRSRESAAEARARLDAQLNLWADQGHSRFRAPELLGALRSSGLQRSRAWLLGELKRLEAEGRLLHHDGGEYELATDREPVPA</sequence>
<dbReference type="STRING" id="665004.AC529_01700"/>
<dbReference type="OrthoDB" id="5165844at2"/>
<dbReference type="Proteomes" id="UP000074382">
    <property type="component" value="Unassembled WGS sequence"/>
</dbReference>
<evidence type="ECO:0000313" key="3">
    <source>
        <dbReference type="EMBL" id="KUP98392.1"/>
    </source>
</evidence>
<feature type="compositionally biased region" description="Basic and acidic residues" evidence="1">
    <location>
        <begin position="531"/>
        <end position="550"/>
    </location>
</feature>
<dbReference type="PATRIC" id="fig|665004.4.peg.4210"/>
<evidence type="ECO:0000256" key="1">
    <source>
        <dbReference type="SAM" id="MobiDB-lite"/>
    </source>
</evidence>
<evidence type="ECO:0008006" key="5">
    <source>
        <dbReference type="Google" id="ProtNLM"/>
    </source>
</evidence>
<reference evidence="4" key="1">
    <citation type="journal article" date="2017" name="Acta Aliment.">
        <title>Plant polysaccharide degrading enzyme system of Thermpbifida cellulosilytica TB100 revealed by de novo genome project data.</title>
        <authorList>
            <person name="Toth A."/>
            <person name="Baka E."/>
            <person name="Luzics S."/>
            <person name="Bata-Vidacs I."/>
            <person name="Nagy I."/>
            <person name="Balint B."/>
            <person name="Herceg R."/>
            <person name="Olasz F."/>
            <person name="Wilk T."/>
            <person name="Nagy T."/>
            <person name="Kriszt B."/>
            <person name="Nagy I."/>
            <person name="Kukolya J."/>
        </authorList>
    </citation>
    <scope>NUCLEOTIDE SEQUENCE [LARGE SCALE GENOMIC DNA]</scope>
    <source>
        <strain evidence="4">TB100</strain>
    </source>
</reference>
<dbReference type="CDD" id="cd01127">
    <property type="entry name" value="TrwB_TraG_TraD_VirD4"/>
    <property type="match status" value="1"/>
</dbReference>
<evidence type="ECO:0000313" key="4">
    <source>
        <dbReference type="Proteomes" id="UP000074382"/>
    </source>
</evidence>
<gene>
    <name evidence="3" type="ORF">AC529_01700</name>
</gene>
<dbReference type="SUPFAM" id="SSF52540">
    <property type="entry name" value="P-loop containing nucleoside triphosphate hydrolases"/>
    <property type="match status" value="1"/>
</dbReference>
<dbReference type="AlphaFoldDB" id="A0A147KM55"/>
<accession>A0A147KM55</accession>
<dbReference type="InterPro" id="IPR027417">
    <property type="entry name" value="P-loop_NTPase"/>
</dbReference>
<comment type="caution">
    <text evidence="3">The sequence shown here is derived from an EMBL/GenBank/DDBJ whole genome shotgun (WGS) entry which is preliminary data.</text>
</comment>
<keyword evidence="2" id="KW-1133">Transmembrane helix</keyword>